<dbReference type="Pfam" id="PF00145">
    <property type="entry name" value="DNA_methylase"/>
    <property type="match status" value="1"/>
</dbReference>
<proteinExistence type="inferred from homology"/>
<feature type="region of interest" description="Disordered" evidence="5">
    <location>
        <begin position="130"/>
        <end position="149"/>
    </location>
</feature>
<dbReference type="GO" id="GO:0008168">
    <property type="term" value="F:methyltransferase activity"/>
    <property type="evidence" value="ECO:0007669"/>
    <property type="project" value="UniProtKB-KW"/>
</dbReference>
<dbReference type="PRINTS" id="PR00105">
    <property type="entry name" value="C5METTRFRASE"/>
</dbReference>
<dbReference type="OrthoDB" id="414133at2759"/>
<feature type="compositionally biased region" description="Basic and acidic residues" evidence="5">
    <location>
        <begin position="16"/>
        <end position="27"/>
    </location>
</feature>
<evidence type="ECO:0000256" key="4">
    <source>
        <dbReference type="PROSITE-ProRule" id="PRU01016"/>
    </source>
</evidence>
<dbReference type="SUPFAM" id="SSF53335">
    <property type="entry name" value="S-adenosyl-L-methionine-dependent methyltransferases"/>
    <property type="match status" value="1"/>
</dbReference>
<dbReference type="Gene3D" id="3.40.50.150">
    <property type="entry name" value="Vaccinia Virus protein VP39"/>
    <property type="match status" value="1"/>
</dbReference>
<evidence type="ECO:0000313" key="6">
    <source>
        <dbReference type="EMBL" id="GBG32126.1"/>
    </source>
</evidence>
<dbReference type="GO" id="GO:0032259">
    <property type="term" value="P:methylation"/>
    <property type="evidence" value="ECO:0007669"/>
    <property type="project" value="UniProtKB-KW"/>
</dbReference>
<dbReference type="InterPro" id="IPR001525">
    <property type="entry name" value="C5_MeTfrase"/>
</dbReference>
<sequence>MDEPPKGASPTAAAAEKTDSGASEHEAVSASPPSPPLRVVEFYSGIGGHHAALRLATTHGLGDSREGRKAFEVVRAFDMSEHAKKTYEAYWGEPAVNHRNILFLAPDRDAAAYAEVCSADLFVMSPPCQPYSRRKRSKHSSAKDRSGNEDRRAWSLHHLIDQMAADDKFAPRMLLLENVLGFENSASFERLTKMFDAHNFVWQALVLSPHMQGVPNSRPRLFVIAKRVPRNGAAFPNPLWDRQIVQEADADPERRRSQIEAAQTPVYWVEQGAIVKGLLAQGNVCDHGLVFTSGKVDAKEKPNASSTVEPNSCNETSKTLKSSRSSSDAGAAALGRFLAASDNVDKTEYLVDALTLWRAGNAFDVVTSASTRSHCFTKSYASFHGGAGSLLSSKALSDEEVDRAYETYYNERNALVEAAAPGKPDWSHVAADRGGCPALEPLGIRYFSPQEIACLLGFPADFAFPPDVSRKQQYALLGNSLSVHNVALLLRYMMAKEGKNATEN</sequence>
<dbReference type="Gene3D" id="3.90.120.10">
    <property type="entry name" value="DNA Methylase, subunit A, domain 2"/>
    <property type="match status" value="1"/>
</dbReference>
<dbReference type="PANTHER" id="PTHR46098:SF1">
    <property type="entry name" value="TRNA (CYTOSINE(38)-C(5))-METHYLTRANSFERASE"/>
    <property type="match status" value="1"/>
</dbReference>
<organism evidence="6 7">
    <name type="scientific">Hondaea fermentalgiana</name>
    <dbReference type="NCBI Taxonomy" id="2315210"/>
    <lineage>
        <taxon>Eukaryota</taxon>
        <taxon>Sar</taxon>
        <taxon>Stramenopiles</taxon>
        <taxon>Bigyra</taxon>
        <taxon>Labyrinthulomycetes</taxon>
        <taxon>Thraustochytrida</taxon>
        <taxon>Thraustochytriidae</taxon>
        <taxon>Hondaea</taxon>
    </lineage>
</organism>
<evidence type="ECO:0000256" key="5">
    <source>
        <dbReference type="SAM" id="MobiDB-lite"/>
    </source>
</evidence>
<keyword evidence="7" id="KW-1185">Reference proteome</keyword>
<evidence type="ECO:0000256" key="1">
    <source>
        <dbReference type="ARBA" id="ARBA00022603"/>
    </source>
</evidence>
<feature type="region of interest" description="Disordered" evidence="5">
    <location>
        <begin position="300"/>
        <end position="325"/>
    </location>
</feature>
<feature type="compositionally biased region" description="Polar residues" evidence="5">
    <location>
        <begin position="303"/>
        <end position="315"/>
    </location>
</feature>
<evidence type="ECO:0000256" key="3">
    <source>
        <dbReference type="ARBA" id="ARBA00022691"/>
    </source>
</evidence>
<evidence type="ECO:0000313" key="7">
    <source>
        <dbReference type="Proteomes" id="UP000241890"/>
    </source>
</evidence>
<keyword evidence="1 4" id="KW-0489">Methyltransferase</keyword>
<comment type="caution">
    <text evidence="6">The sequence shown here is derived from an EMBL/GenBank/DDBJ whole genome shotgun (WGS) entry which is preliminary data.</text>
</comment>
<evidence type="ECO:0000256" key="2">
    <source>
        <dbReference type="ARBA" id="ARBA00022679"/>
    </source>
</evidence>
<dbReference type="EMBL" id="BEYU01000115">
    <property type="protein sequence ID" value="GBG32126.1"/>
    <property type="molecule type" value="Genomic_DNA"/>
</dbReference>
<dbReference type="InterPro" id="IPR050750">
    <property type="entry name" value="C5-MTase"/>
</dbReference>
<feature type="compositionally biased region" description="Low complexity" evidence="5">
    <location>
        <begin position="316"/>
        <end position="325"/>
    </location>
</feature>
<dbReference type="Proteomes" id="UP000241890">
    <property type="component" value="Unassembled WGS sequence"/>
</dbReference>
<dbReference type="InterPro" id="IPR029063">
    <property type="entry name" value="SAM-dependent_MTases_sf"/>
</dbReference>
<protein>
    <submittedName>
        <fullName evidence="6">tRNA cytosine38-C5-methyltransferase</fullName>
    </submittedName>
</protein>
<keyword evidence="2 4" id="KW-0808">Transferase</keyword>
<feature type="active site" evidence="4">
    <location>
        <position position="128"/>
    </location>
</feature>
<reference evidence="6 7" key="1">
    <citation type="submission" date="2017-12" db="EMBL/GenBank/DDBJ databases">
        <title>Sequencing, de novo assembly and annotation of complete genome of a new Thraustochytrid species, strain FCC1311.</title>
        <authorList>
            <person name="Sedici K."/>
            <person name="Godart F."/>
            <person name="Aiese Cigliano R."/>
            <person name="Sanseverino W."/>
            <person name="Barakat M."/>
            <person name="Ortet P."/>
            <person name="Marechal E."/>
            <person name="Cagnac O."/>
            <person name="Amato A."/>
        </authorList>
    </citation>
    <scope>NUCLEOTIDE SEQUENCE [LARGE SCALE GENOMIC DNA]</scope>
</reference>
<accession>A0A2R5GML6</accession>
<gene>
    <name evidence="6" type="ORF">FCC1311_083512</name>
</gene>
<dbReference type="GO" id="GO:0005634">
    <property type="term" value="C:nucleus"/>
    <property type="evidence" value="ECO:0007669"/>
    <property type="project" value="TreeGrafter"/>
</dbReference>
<dbReference type="PANTHER" id="PTHR46098">
    <property type="entry name" value="TRNA (CYTOSINE(38)-C(5))-METHYLTRANSFERASE"/>
    <property type="match status" value="1"/>
</dbReference>
<keyword evidence="3 4" id="KW-0949">S-adenosyl-L-methionine</keyword>
<comment type="similarity">
    <text evidence="4">Belongs to the class I-like SAM-binding methyltransferase superfamily. C5-methyltransferase family.</text>
</comment>
<dbReference type="InParanoid" id="A0A2R5GML6"/>
<feature type="region of interest" description="Disordered" evidence="5">
    <location>
        <begin position="1"/>
        <end position="34"/>
    </location>
</feature>
<dbReference type="PROSITE" id="PS51679">
    <property type="entry name" value="SAM_MT_C5"/>
    <property type="match status" value="1"/>
</dbReference>
<name>A0A2R5GML6_9STRA</name>
<dbReference type="AlphaFoldDB" id="A0A2R5GML6"/>